<dbReference type="EMBL" id="SMKI01000156">
    <property type="protein sequence ID" value="TDC74254.1"/>
    <property type="molecule type" value="Genomic_DNA"/>
</dbReference>
<keyword evidence="4" id="KW-1185">Reference proteome</keyword>
<feature type="domain" description="Histidine kinase/HSP90-like ATPase" evidence="2">
    <location>
        <begin position="16"/>
        <end position="126"/>
    </location>
</feature>
<dbReference type="Pfam" id="PF13581">
    <property type="entry name" value="HATPase_c_2"/>
    <property type="match status" value="1"/>
</dbReference>
<reference evidence="3 4" key="1">
    <citation type="submission" date="2019-03" db="EMBL/GenBank/DDBJ databases">
        <title>Draft genome sequences of novel Actinobacteria.</title>
        <authorList>
            <person name="Sahin N."/>
            <person name="Ay H."/>
            <person name="Saygin H."/>
        </authorList>
    </citation>
    <scope>NUCLEOTIDE SEQUENCE [LARGE SCALE GENOMIC DNA]</scope>
    <source>
        <strain evidence="3 4">DSM 41900</strain>
    </source>
</reference>
<evidence type="ECO:0000313" key="4">
    <source>
        <dbReference type="Proteomes" id="UP000295345"/>
    </source>
</evidence>
<organism evidence="3 4">
    <name type="scientific">Streptomyces hainanensis</name>
    <dbReference type="NCBI Taxonomy" id="402648"/>
    <lineage>
        <taxon>Bacteria</taxon>
        <taxon>Bacillati</taxon>
        <taxon>Actinomycetota</taxon>
        <taxon>Actinomycetes</taxon>
        <taxon>Kitasatosporales</taxon>
        <taxon>Streptomycetaceae</taxon>
        <taxon>Streptomyces</taxon>
    </lineage>
</organism>
<keyword evidence="1" id="KW-0808">Transferase</keyword>
<sequence length="133" mass="14999">MRPTTMRRHREELFNRHPTAVRRARDFAAATLCLWQVADRADDVRLCVSELATNALRAAPAGRGFLVRLDLADHRLRVEVHDSGDGQPRLHNPTDTDDGGRGLFLVSQLADDWGVTARNGPGKLVWTEFKRVF</sequence>
<dbReference type="OrthoDB" id="3479721at2"/>
<keyword evidence="1" id="KW-0723">Serine/threonine-protein kinase</keyword>
<dbReference type="Gene3D" id="3.30.565.10">
    <property type="entry name" value="Histidine kinase-like ATPase, C-terminal domain"/>
    <property type="match status" value="1"/>
</dbReference>
<keyword evidence="3" id="KW-0547">Nucleotide-binding</keyword>
<keyword evidence="3" id="KW-0067">ATP-binding</keyword>
<dbReference type="PANTHER" id="PTHR35526">
    <property type="entry name" value="ANTI-SIGMA-F FACTOR RSBW-RELATED"/>
    <property type="match status" value="1"/>
</dbReference>
<keyword evidence="1" id="KW-0418">Kinase</keyword>
<evidence type="ECO:0000256" key="1">
    <source>
        <dbReference type="ARBA" id="ARBA00022527"/>
    </source>
</evidence>
<dbReference type="PANTHER" id="PTHR35526:SF3">
    <property type="entry name" value="ANTI-SIGMA-F FACTOR RSBW"/>
    <property type="match status" value="1"/>
</dbReference>
<dbReference type="InterPro" id="IPR050267">
    <property type="entry name" value="Anti-sigma-factor_SerPK"/>
</dbReference>
<dbReference type="CDD" id="cd16936">
    <property type="entry name" value="HATPase_RsbW-like"/>
    <property type="match status" value="1"/>
</dbReference>
<dbReference type="AlphaFoldDB" id="A0A4R4TF65"/>
<dbReference type="Proteomes" id="UP000295345">
    <property type="component" value="Unassembled WGS sequence"/>
</dbReference>
<gene>
    <name evidence="3" type="ORF">E1283_16295</name>
</gene>
<dbReference type="GO" id="GO:0005524">
    <property type="term" value="F:ATP binding"/>
    <property type="evidence" value="ECO:0007669"/>
    <property type="project" value="UniProtKB-KW"/>
</dbReference>
<proteinExistence type="predicted"/>
<evidence type="ECO:0000259" key="2">
    <source>
        <dbReference type="Pfam" id="PF13581"/>
    </source>
</evidence>
<protein>
    <submittedName>
        <fullName evidence="3">ATP-binding protein</fullName>
    </submittedName>
</protein>
<dbReference type="InterPro" id="IPR003594">
    <property type="entry name" value="HATPase_dom"/>
</dbReference>
<dbReference type="SUPFAM" id="SSF55874">
    <property type="entry name" value="ATPase domain of HSP90 chaperone/DNA topoisomerase II/histidine kinase"/>
    <property type="match status" value="1"/>
</dbReference>
<dbReference type="GO" id="GO:0004674">
    <property type="term" value="F:protein serine/threonine kinase activity"/>
    <property type="evidence" value="ECO:0007669"/>
    <property type="project" value="UniProtKB-KW"/>
</dbReference>
<evidence type="ECO:0000313" key="3">
    <source>
        <dbReference type="EMBL" id="TDC74254.1"/>
    </source>
</evidence>
<name>A0A4R4TF65_9ACTN</name>
<accession>A0A4R4TF65</accession>
<comment type="caution">
    <text evidence="3">The sequence shown here is derived from an EMBL/GenBank/DDBJ whole genome shotgun (WGS) entry which is preliminary data.</text>
</comment>
<dbReference type="InterPro" id="IPR036890">
    <property type="entry name" value="HATPase_C_sf"/>
</dbReference>